<name>A0A3Q3NJD9_9LABR</name>
<accession>A0A3Q3NJD9</accession>
<dbReference type="InParanoid" id="A0A3Q3NJD9"/>
<dbReference type="SMART" id="SM00326">
    <property type="entry name" value="SH3"/>
    <property type="match status" value="1"/>
</dbReference>
<evidence type="ECO:0000259" key="4">
    <source>
        <dbReference type="PROSITE" id="PS50002"/>
    </source>
</evidence>
<keyword evidence="6" id="KW-1185">Reference proteome</keyword>
<proteinExistence type="predicted"/>
<reference evidence="5" key="2">
    <citation type="submission" date="2025-09" db="UniProtKB">
        <authorList>
            <consortium name="Ensembl"/>
        </authorList>
    </citation>
    <scope>IDENTIFICATION</scope>
</reference>
<dbReference type="SUPFAM" id="SSF50044">
    <property type="entry name" value="SH3-domain"/>
    <property type="match status" value="1"/>
</dbReference>
<evidence type="ECO:0000313" key="5">
    <source>
        <dbReference type="Ensembl" id="ENSLBEP00000034765.1"/>
    </source>
</evidence>
<dbReference type="InterPro" id="IPR036028">
    <property type="entry name" value="SH3-like_dom_sf"/>
</dbReference>
<sequence length="126" mass="13753">MCFDISAEDDELTFSQGDVIALLELIGQEWGRGQIHGRIGIFPLSFTEVVEPPPPQEEGTTKSTSAEKTGEQTPEQKESGVERLSEPGLDSVEESHGFRDAVEGQNTCAVIQVHSYSGGFRARDRS</sequence>
<dbReference type="Gene3D" id="2.30.30.40">
    <property type="entry name" value="SH3 Domains"/>
    <property type="match status" value="1"/>
</dbReference>
<dbReference type="Ensembl" id="ENSLBET00000036251.1">
    <property type="protein sequence ID" value="ENSLBEP00000034765.1"/>
    <property type="gene ID" value="ENSLBEG00000026126.1"/>
</dbReference>
<organism evidence="5 6">
    <name type="scientific">Labrus bergylta</name>
    <name type="common">ballan wrasse</name>
    <dbReference type="NCBI Taxonomy" id="56723"/>
    <lineage>
        <taxon>Eukaryota</taxon>
        <taxon>Metazoa</taxon>
        <taxon>Chordata</taxon>
        <taxon>Craniata</taxon>
        <taxon>Vertebrata</taxon>
        <taxon>Euteleostomi</taxon>
        <taxon>Actinopterygii</taxon>
        <taxon>Neopterygii</taxon>
        <taxon>Teleostei</taxon>
        <taxon>Neoteleostei</taxon>
        <taxon>Acanthomorphata</taxon>
        <taxon>Eupercaria</taxon>
        <taxon>Labriformes</taxon>
        <taxon>Labridae</taxon>
        <taxon>Labrus</taxon>
    </lineage>
</organism>
<dbReference type="Pfam" id="PF00018">
    <property type="entry name" value="SH3_1"/>
    <property type="match status" value="1"/>
</dbReference>
<dbReference type="STRING" id="56723.ENSLBEP00000034765"/>
<keyword evidence="1 2" id="KW-0728">SH3 domain</keyword>
<protein>
    <recommendedName>
        <fullName evidence="4">SH3 domain-containing protein</fullName>
    </recommendedName>
</protein>
<reference evidence="5" key="1">
    <citation type="submission" date="2025-08" db="UniProtKB">
        <authorList>
            <consortium name="Ensembl"/>
        </authorList>
    </citation>
    <scope>IDENTIFICATION</scope>
</reference>
<feature type="region of interest" description="Disordered" evidence="3">
    <location>
        <begin position="48"/>
        <end position="104"/>
    </location>
</feature>
<evidence type="ECO:0000256" key="1">
    <source>
        <dbReference type="ARBA" id="ARBA00022443"/>
    </source>
</evidence>
<dbReference type="GO" id="GO:0033565">
    <property type="term" value="C:ESCRT-0 complex"/>
    <property type="evidence" value="ECO:0007669"/>
    <property type="project" value="TreeGrafter"/>
</dbReference>
<dbReference type="PANTHER" id="PTHR45929">
    <property type="entry name" value="JAK PATHWAY SIGNAL TRANSDUCTION ADAPTOR MOLECULE"/>
    <property type="match status" value="1"/>
</dbReference>
<dbReference type="Proteomes" id="UP000261660">
    <property type="component" value="Unplaced"/>
</dbReference>
<evidence type="ECO:0000256" key="2">
    <source>
        <dbReference type="PROSITE-ProRule" id="PRU00192"/>
    </source>
</evidence>
<dbReference type="AlphaFoldDB" id="A0A3Q3NJD9"/>
<dbReference type="GeneTree" id="ENSGT00940000178924"/>
<dbReference type="InterPro" id="IPR050670">
    <property type="entry name" value="STAM"/>
</dbReference>
<dbReference type="PANTHER" id="PTHR45929:SF2">
    <property type="entry name" value="SIGNAL TRANSDUCING ADAPTER MOLECULE 1"/>
    <property type="match status" value="1"/>
</dbReference>
<dbReference type="GO" id="GO:0043328">
    <property type="term" value="P:protein transport to vacuole involved in ubiquitin-dependent protein catabolic process via the multivesicular body sorting pathway"/>
    <property type="evidence" value="ECO:0007669"/>
    <property type="project" value="TreeGrafter"/>
</dbReference>
<dbReference type="PROSITE" id="PS50002">
    <property type="entry name" value="SH3"/>
    <property type="match status" value="1"/>
</dbReference>
<evidence type="ECO:0000313" key="6">
    <source>
        <dbReference type="Proteomes" id="UP000261660"/>
    </source>
</evidence>
<evidence type="ECO:0000256" key="3">
    <source>
        <dbReference type="SAM" id="MobiDB-lite"/>
    </source>
</evidence>
<feature type="compositionally biased region" description="Basic and acidic residues" evidence="3">
    <location>
        <begin position="68"/>
        <end position="85"/>
    </location>
</feature>
<feature type="domain" description="SH3" evidence="4">
    <location>
        <begin position="1"/>
        <end position="52"/>
    </location>
</feature>
<dbReference type="InterPro" id="IPR001452">
    <property type="entry name" value="SH3_domain"/>
</dbReference>
<feature type="compositionally biased region" description="Basic and acidic residues" evidence="3">
    <location>
        <begin position="93"/>
        <end position="102"/>
    </location>
</feature>